<dbReference type="AlphaFoldDB" id="A0A4Z0WDW2"/>
<dbReference type="Proteomes" id="UP000297475">
    <property type="component" value="Unassembled WGS sequence"/>
</dbReference>
<dbReference type="OrthoDB" id="7627389at2"/>
<keyword evidence="2" id="KW-1185">Reference proteome</keyword>
<protein>
    <submittedName>
        <fullName evidence="1">VWA domain-containing protein</fullName>
    </submittedName>
</protein>
<comment type="caution">
    <text evidence="1">The sequence shown here is derived from an EMBL/GenBank/DDBJ whole genome shotgun (WGS) entry which is preliminary data.</text>
</comment>
<name>A0A4Z0WDW2_9GAMM</name>
<dbReference type="InterPro" id="IPR036465">
    <property type="entry name" value="vWFA_dom_sf"/>
</dbReference>
<proteinExistence type="predicted"/>
<gene>
    <name evidence="1" type="ORF">E4656_07245</name>
</gene>
<organism evidence="1 2">
    <name type="scientific">Natronospirillum operosum</name>
    <dbReference type="NCBI Taxonomy" id="2759953"/>
    <lineage>
        <taxon>Bacteria</taxon>
        <taxon>Pseudomonadati</taxon>
        <taxon>Pseudomonadota</taxon>
        <taxon>Gammaproteobacteria</taxon>
        <taxon>Oceanospirillales</taxon>
        <taxon>Natronospirillaceae</taxon>
        <taxon>Natronospirillum</taxon>
    </lineage>
</organism>
<dbReference type="Gene3D" id="3.40.50.410">
    <property type="entry name" value="von Willebrand factor, type A domain"/>
    <property type="match status" value="1"/>
</dbReference>
<evidence type="ECO:0000313" key="1">
    <source>
        <dbReference type="EMBL" id="TGG94303.1"/>
    </source>
</evidence>
<accession>A0A4Z0WDW2</accession>
<evidence type="ECO:0000313" key="2">
    <source>
        <dbReference type="Proteomes" id="UP000297475"/>
    </source>
</evidence>
<dbReference type="EMBL" id="SRMF01000002">
    <property type="protein sequence ID" value="TGG94303.1"/>
    <property type="molecule type" value="Genomic_DNA"/>
</dbReference>
<reference evidence="1 2" key="1">
    <citation type="submission" date="2019-04" db="EMBL/GenBank/DDBJ databases">
        <title>Natronospirillum operosus gen. nov., sp. nov., a haloalkaliphilic satellite isolated from decaying biomass of laboratory culture of cyanobacterium Geitlerinema sp. and proposal of Natronospirillaceae fam. nov. and Saccharospirillaceae fam. nov.</title>
        <authorList>
            <person name="Kevbrin V."/>
            <person name="Boltyanskaya Y."/>
            <person name="Koziaeva V."/>
            <person name="Grouzdev D.S."/>
            <person name="Park M."/>
            <person name="Cho J."/>
        </authorList>
    </citation>
    <scope>NUCLEOTIDE SEQUENCE [LARGE SCALE GENOMIC DNA]</scope>
    <source>
        <strain evidence="1 2">G-116</strain>
    </source>
</reference>
<sequence>MLLAGCAQTDDPRRAAYVLMDISDNYVQELASAQALTRFLLAELQPGDTLGALFIDNSSYSDRNVIAQTTFDDRPSLATQQKRLFYAEVDDFVSGIQVPSAHNDITGGILLATERLRSVDAGQRVLYVFSDLQEDRPPWLERDFPVDLDGVEVVAMNVTKLRSDNHNPQAYRERLAQWEQWVEDNGGNWRLVNDLQQLERQLAQR</sequence>